<keyword evidence="1" id="KW-1133">Transmembrane helix</keyword>
<keyword evidence="1" id="KW-0472">Membrane</keyword>
<dbReference type="Proteomes" id="UP000001401">
    <property type="component" value="Chromosome"/>
</dbReference>
<keyword evidence="3" id="KW-1185">Reference proteome</keyword>
<proteinExistence type="predicted"/>
<gene>
    <name evidence="2" type="ordered locus">Bcell_2737</name>
</gene>
<evidence type="ECO:0000313" key="3">
    <source>
        <dbReference type="Proteomes" id="UP000001401"/>
    </source>
</evidence>
<evidence type="ECO:0000313" key="2">
    <source>
        <dbReference type="EMBL" id="ADU30992.1"/>
    </source>
</evidence>
<dbReference type="RefSeq" id="WP_013489325.1">
    <property type="nucleotide sequence ID" value="NC_014829.1"/>
</dbReference>
<dbReference type="STRING" id="649639.Bcell_2737"/>
<sequence length="118" mass="13481">MVEVGIFLTMFVTIPIVLFTIILLLGNKLSKFTKRRVAEGKDILVIGGNLKQAKNYWKDNKHRYAGYNNVYFPNEISLKGFDGRRLVIILCGNYHENKITDSPVLSIYKQFGAVVIKE</sequence>
<keyword evidence="1" id="KW-0812">Transmembrane</keyword>
<dbReference type="EMBL" id="CP002394">
    <property type="protein sequence ID" value="ADU30992.1"/>
    <property type="molecule type" value="Genomic_DNA"/>
</dbReference>
<dbReference type="KEGG" id="bco:Bcell_2737"/>
<name>E6TVH5_EVAC2</name>
<evidence type="ECO:0000256" key="1">
    <source>
        <dbReference type="SAM" id="Phobius"/>
    </source>
</evidence>
<dbReference type="AlphaFoldDB" id="E6TVH5"/>
<accession>E6TVH5</accession>
<reference evidence="2" key="1">
    <citation type="submission" date="2010-12" db="EMBL/GenBank/DDBJ databases">
        <title>Complete sequence of Bacillus cellulosilyticus DSM 2522.</title>
        <authorList>
            <consortium name="US DOE Joint Genome Institute"/>
            <person name="Lucas S."/>
            <person name="Copeland A."/>
            <person name="Lapidus A."/>
            <person name="Cheng J.-F."/>
            <person name="Bruce D."/>
            <person name="Goodwin L."/>
            <person name="Pitluck S."/>
            <person name="Chertkov O."/>
            <person name="Detter J.C."/>
            <person name="Han C."/>
            <person name="Tapia R."/>
            <person name="Land M."/>
            <person name="Hauser L."/>
            <person name="Jeffries C."/>
            <person name="Kyrpides N."/>
            <person name="Ivanova N."/>
            <person name="Mikhailova N."/>
            <person name="Brumm P."/>
            <person name="Mead D."/>
            <person name="Woyke T."/>
        </authorList>
    </citation>
    <scope>NUCLEOTIDE SEQUENCE [LARGE SCALE GENOMIC DNA]</scope>
    <source>
        <strain evidence="2">DSM 2522</strain>
    </source>
</reference>
<feature type="transmembrane region" description="Helical" evidence="1">
    <location>
        <begin position="6"/>
        <end position="26"/>
    </location>
</feature>
<dbReference type="HOGENOM" id="CLU_2068354_0_0_9"/>
<organism evidence="2 3">
    <name type="scientific">Evansella cellulosilytica (strain ATCC 21833 / DSM 2522 / FERM P-1141 / JCM 9156 / N-4)</name>
    <name type="common">Bacillus cellulosilyticus</name>
    <dbReference type="NCBI Taxonomy" id="649639"/>
    <lineage>
        <taxon>Bacteria</taxon>
        <taxon>Bacillati</taxon>
        <taxon>Bacillota</taxon>
        <taxon>Bacilli</taxon>
        <taxon>Bacillales</taxon>
        <taxon>Bacillaceae</taxon>
        <taxon>Evansella</taxon>
    </lineage>
</organism>
<protein>
    <submittedName>
        <fullName evidence="2">Uncharacterized protein</fullName>
    </submittedName>
</protein>